<dbReference type="EMBL" id="BLAF01000009">
    <property type="protein sequence ID" value="GES18931.1"/>
    <property type="molecule type" value="Genomic_DNA"/>
</dbReference>
<accession>A0A5M3XH22</accession>
<protein>
    <submittedName>
        <fullName evidence="1">Uncharacterized protein</fullName>
    </submittedName>
</protein>
<sequence length="254" mass="28056">MRRARPTLRALRDDLRLPVPPVDDPLDEIDHPVLAKASAQFADAATSRERIRVITDQILFKVKIQRWRAAAWLEADLAWIIAAGTREDGAVDDFYTALEADAKAARARYNTVHAEAITAATYVGHLLPAEEDRVRYQAESGVRALRRLRQAIHTLTCSSLHDGHEHSADLGTSVIGIQVRADDGHETYCAVRITGPVPTDLVALVLELVPGCDPQSWAPEPRMPDRSLIGNEQIWSTLMDPHAAAKLLDTEPES</sequence>
<comment type="caution">
    <text evidence="1">The sequence shown here is derived from an EMBL/GenBank/DDBJ whole genome shotgun (WGS) entry which is preliminary data.</text>
</comment>
<dbReference type="OrthoDB" id="4075286at2"/>
<proteinExistence type="predicted"/>
<name>A0A5M3XH22_9ACTN</name>
<dbReference type="Proteomes" id="UP000377595">
    <property type="component" value="Unassembled WGS sequence"/>
</dbReference>
<keyword evidence="2" id="KW-1185">Reference proteome</keyword>
<dbReference type="RefSeq" id="WP_155344047.1">
    <property type="nucleotide sequence ID" value="NZ_BAAAHM010000004.1"/>
</dbReference>
<organism evidence="1 2">
    <name type="scientific">Acrocarpospora pleiomorpha</name>
    <dbReference type="NCBI Taxonomy" id="90975"/>
    <lineage>
        <taxon>Bacteria</taxon>
        <taxon>Bacillati</taxon>
        <taxon>Actinomycetota</taxon>
        <taxon>Actinomycetes</taxon>
        <taxon>Streptosporangiales</taxon>
        <taxon>Streptosporangiaceae</taxon>
        <taxon>Acrocarpospora</taxon>
    </lineage>
</organism>
<dbReference type="AlphaFoldDB" id="A0A5M3XH22"/>
<evidence type="ECO:0000313" key="1">
    <source>
        <dbReference type="EMBL" id="GES18931.1"/>
    </source>
</evidence>
<reference evidence="1 2" key="1">
    <citation type="submission" date="2019-10" db="EMBL/GenBank/DDBJ databases">
        <title>Whole genome shotgun sequence of Acrocarpospora pleiomorpha NBRC 16267.</title>
        <authorList>
            <person name="Ichikawa N."/>
            <person name="Kimura A."/>
            <person name="Kitahashi Y."/>
            <person name="Komaki H."/>
            <person name="Oguchi A."/>
        </authorList>
    </citation>
    <scope>NUCLEOTIDE SEQUENCE [LARGE SCALE GENOMIC DNA]</scope>
    <source>
        <strain evidence="1 2">NBRC 16267</strain>
    </source>
</reference>
<gene>
    <name evidence="1" type="ORF">Aple_018260</name>
</gene>
<evidence type="ECO:0000313" key="2">
    <source>
        <dbReference type="Proteomes" id="UP000377595"/>
    </source>
</evidence>